<protein>
    <submittedName>
        <fullName evidence="7">GABA permease</fullName>
    </submittedName>
</protein>
<keyword evidence="4 6" id="KW-1133">Transmembrane helix</keyword>
<keyword evidence="8" id="KW-1185">Reference proteome</keyword>
<comment type="subcellular location">
    <subcellularLocation>
        <location evidence="1">Membrane</location>
        <topology evidence="1">Multi-pass membrane protein</topology>
    </subcellularLocation>
</comment>
<evidence type="ECO:0000256" key="4">
    <source>
        <dbReference type="ARBA" id="ARBA00022989"/>
    </source>
</evidence>
<feature type="transmembrane region" description="Helical" evidence="6">
    <location>
        <begin position="346"/>
        <end position="371"/>
    </location>
</feature>
<feature type="transmembrane region" description="Helical" evidence="6">
    <location>
        <begin position="47"/>
        <end position="67"/>
    </location>
</feature>
<evidence type="ECO:0000256" key="6">
    <source>
        <dbReference type="SAM" id="Phobius"/>
    </source>
</evidence>
<keyword evidence="5 6" id="KW-0472">Membrane</keyword>
<dbReference type="OrthoDB" id="3257095at2759"/>
<dbReference type="EMBL" id="ML978126">
    <property type="protein sequence ID" value="KAF2099173.1"/>
    <property type="molecule type" value="Genomic_DNA"/>
</dbReference>
<feature type="transmembrane region" description="Helical" evidence="6">
    <location>
        <begin position="277"/>
        <end position="300"/>
    </location>
</feature>
<sequence>MSKEVTFNVRSEEMGVTAKWRGTAGDQRDMEKLQLAQQVRRNFGRTAMFGFSSTLICTWEITLGSLGLTLMNGGTAGLFWNYVVVVIGFTFVYLSIAELGSIIPTAGGQYYWVSVLSPPKSQRYLSYVTGWLCATAWQTGICSSAFLAGTIIQGLLILNKPDYVPHPYQGTLFVWMIVAVAIFFNTALAKKLPIFEILIVLVHLLGALIIIPLWVLAPRNSAHNALLQFTNDGGWSTTGTSTMVGMLSVVLSLLGLDCSVHMAEEIKDSSINLPMALLIGFGINGLLGFLVVVTACFTVVDVDDILSSPTGYLFLQYFYSTTKSFAGTNVMAAIMSKLAHDVPLNALGVSVVISILLSLINIGSTAALNAIFSLNTASLLTSYMITIGSMLLWRLRGKPIPRSRWTLGRYGFANVGAMCYLLPVFVFSFFPSVTPPTPETMNWGVVMYSGVIIFSTVYYILYGRHHYQPPTRDVGSRLVMDNLDI</sequence>
<organism evidence="7 8">
    <name type="scientific">Rhizodiscina lignyota</name>
    <dbReference type="NCBI Taxonomy" id="1504668"/>
    <lineage>
        <taxon>Eukaryota</taxon>
        <taxon>Fungi</taxon>
        <taxon>Dikarya</taxon>
        <taxon>Ascomycota</taxon>
        <taxon>Pezizomycotina</taxon>
        <taxon>Dothideomycetes</taxon>
        <taxon>Pleosporomycetidae</taxon>
        <taxon>Aulographales</taxon>
        <taxon>Rhizodiscinaceae</taxon>
        <taxon>Rhizodiscina</taxon>
    </lineage>
</organism>
<gene>
    <name evidence="7" type="ORF">NA57DRAFT_66272</name>
</gene>
<feature type="transmembrane region" description="Helical" evidence="6">
    <location>
        <begin position="312"/>
        <end position="334"/>
    </location>
</feature>
<dbReference type="Gene3D" id="1.20.1740.10">
    <property type="entry name" value="Amino acid/polyamine transporter I"/>
    <property type="match status" value="1"/>
</dbReference>
<name>A0A9P4IH38_9PEZI</name>
<dbReference type="Proteomes" id="UP000799772">
    <property type="component" value="Unassembled WGS sequence"/>
</dbReference>
<keyword evidence="2" id="KW-0813">Transport</keyword>
<evidence type="ECO:0000313" key="8">
    <source>
        <dbReference type="Proteomes" id="UP000799772"/>
    </source>
</evidence>
<dbReference type="GO" id="GO:0016020">
    <property type="term" value="C:membrane"/>
    <property type="evidence" value="ECO:0007669"/>
    <property type="project" value="UniProtKB-SubCell"/>
</dbReference>
<dbReference type="GO" id="GO:0022857">
    <property type="term" value="F:transmembrane transporter activity"/>
    <property type="evidence" value="ECO:0007669"/>
    <property type="project" value="InterPro"/>
</dbReference>
<feature type="transmembrane region" description="Helical" evidence="6">
    <location>
        <begin position="407"/>
        <end position="430"/>
    </location>
</feature>
<comment type="caution">
    <text evidence="7">The sequence shown here is derived from an EMBL/GenBank/DDBJ whole genome shotgun (WGS) entry which is preliminary data.</text>
</comment>
<dbReference type="InterPro" id="IPR002293">
    <property type="entry name" value="AA/rel_permease1"/>
</dbReference>
<keyword evidence="3 6" id="KW-0812">Transmembrane</keyword>
<feature type="transmembrane region" description="Helical" evidence="6">
    <location>
        <begin position="124"/>
        <end position="152"/>
    </location>
</feature>
<evidence type="ECO:0000256" key="3">
    <source>
        <dbReference type="ARBA" id="ARBA00022692"/>
    </source>
</evidence>
<dbReference type="PANTHER" id="PTHR45649:SF41">
    <property type="entry name" value="TRANSPORTER, PUTATIVE (EUROFUNG)-RELATED"/>
    <property type="match status" value="1"/>
</dbReference>
<feature type="transmembrane region" description="Helical" evidence="6">
    <location>
        <begin position="235"/>
        <end position="256"/>
    </location>
</feature>
<feature type="transmembrane region" description="Helical" evidence="6">
    <location>
        <begin position="377"/>
        <end position="395"/>
    </location>
</feature>
<feature type="transmembrane region" description="Helical" evidence="6">
    <location>
        <begin position="79"/>
        <end position="103"/>
    </location>
</feature>
<dbReference type="Pfam" id="PF13520">
    <property type="entry name" value="AA_permease_2"/>
    <property type="match status" value="2"/>
</dbReference>
<evidence type="ECO:0000256" key="5">
    <source>
        <dbReference type="ARBA" id="ARBA00023136"/>
    </source>
</evidence>
<evidence type="ECO:0000256" key="2">
    <source>
        <dbReference type="ARBA" id="ARBA00022448"/>
    </source>
</evidence>
<accession>A0A9P4IH38</accession>
<dbReference type="PIRSF" id="PIRSF006060">
    <property type="entry name" value="AA_transporter"/>
    <property type="match status" value="1"/>
</dbReference>
<feature type="transmembrane region" description="Helical" evidence="6">
    <location>
        <begin position="442"/>
        <end position="462"/>
    </location>
</feature>
<dbReference type="PANTHER" id="PTHR45649">
    <property type="entry name" value="AMINO-ACID PERMEASE BAT1"/>
    <property type="match status" value="1"/>
</dbReference>
<feature type="transmembrane region" description="Helical" evidence="6">
    <location>
        <begin position="172"/>
        <end position="188"/>
    </location>
</feature>
<proteinExistence type="predicted"/>
<feature type="transmembrane region" description="Helical" evidence="6">
    <location>
        <begin position="195"/>
        <end position="215"/>
    </location>
</feature>
<evidence type="ECO:0000256" key="1">
    <source>
        <dbReference type="ARBA" id="ARBA00004141"/>
    </source>
</evidence>
<reference evidence="7" key="1">
    <citation type="journal article" date="2020" name="Stud. Mycol.">
        <title>101 Dothideomycetes genomes: a test case for predicting lifestyles and emergence of pathogens.</title>
        <authorList>
            <person name="Haridas S."/>
            <person name="Albert R."/>
            <person name="Binder M."/>
            <person name="Bloem J."/>
            <person name="Labutti K."/>
            <person name="Salamov A."/>
            <person name="Andreopoulos B."/>
            <person name="Baker S."/>
            <person name="Barry K."/>
            <person name="Bills G."/>
            <person name="Bluhm B."/>
            <person name="Cannon C."/>
            <person name="Castanera R."/>
            <person name="Culley D."/>
            <person name="Daum C."/>
            <person name="Ezra D."/>
            <person name="Gonzalez J."/>
            <person name="Henrissat B."/>
            <person name="Kuo A."/>
            <person name="Liang C."/>
            <person name="Lipzen A."/>
            <person name="Lutzoni F."/>
            <person name="Magnuson J."/>
            <person name="Mondo S."/>
            <person name="Nolan M."/>
            <person name="Ohm R."/>
            <person name="Pangilinan J."/>
            <person name="Park H.-J."/>
            <person name="Ramirez L."/>
            <person name="Alfaro M."/>
            <person name="Sun H."/>
            <person name="Tritt A."/>
            <person name="Yoshinaga Y."/>
            <person name="Zwiers L.-H."/>
            <person name="Turgeon B."/>
            <person name="Goodwin S."/>
            <person name="Spatafora J."/>
            <person name="Crous P."/>
            <person name="Grigoriev I."/>
        </authorList>
    </citation>
    <scope>NUCLEOTIDE SEQUENCE</scope>
    <source>
        <strain evidence="7">CBS 133067</strain>
    </source>
</reference>
<evidence type="ECO:0000313" key="7">
    <source>
        <dbReference type="EMBL" id="KAF2099173.1"/>
    </source>
</evidence>
<dbReference type="AlphaFoldDB" id="A0A9P4IH38"/>